<name>A0ABS4GP74_9BACL</name>
<organism evidence="2 3">
    <name type="scientific">Ammoniphilus resinae</name>
    <dbReference type="NCBI Taxonomy" id="861532"/>
    <lineage>
        <taxon>Bacteria</taxon>
        <taxon>Bacillati</taxon>
        <taxon>Bacillota</taxon>
        <taxon>Bacilli</taxon>
        <taxon>Bacillales</taxon>
        <taxon>Paenibacillaceae</taxon>
        <taxon>Aneurinibacillus group</taxon>
        <taxon>Ammoniphilus</taxon>
    </lineage>
</organism>
<dbReference type="EMBL" id="JAGGKT010000004">
    <property type="protein sequence ID" value="MBP1932046.1"/>
    <property type="molecule type" value="Genomic_DNA"/>
</dbReference>
<protein>
    <submittedName>
        <fullName evidence="2">DNA sulfur modification protein DndC</fullName>
    </submittedName>
</protein>
<dbReference type="PANTHER" id="PTHR43196">
    <property type="entry name" value="SULFATE ADENYLYLTRANSFERASE SUBUNIT 2"/>
    <property type="match status" value="1"/>
</dbReference>
<dbReference type="RefSeq" id="WP_209810100.1">
    <property type="nucleotide sequence ID" value="NZ_JAGGKT010000004.1"/>
</dbReference>
<keyword evidence="3" id="KW-1185">Reference proteome</keyword>
<dbReference type="InterPro" id="IPR050128">
    <property type="entry name" value="Sulfate_adenylyltrnsfr_sub2"/>
</dbReference>
<evidence type="ECO:0000259" key="1">
    <source>
        <dbReference type="Pfam" id="PF01507"/>
    </source>
</evidence>
<dbReference type="InterPro" id="IPR002500">
    <property type="entry name" value="PAPS_reduct_dom"/>
</dbReference>
<proteinExistence type="predicted"/>
<gene>
    <name evidence="2" type="ORF">J2Z37_002047</name>
</gene>
<evidence type="ECO:0000313" key="2">
    <source>
        <dbReference type="EMBL" id="MBP1932046.1"/>
    </source>
</evidence>
<evidence type="ECO:0000313" key="3">
    <source>
        <dbReference type="Proteomes" id="UP001519343"/>
    </source>
</evidence>
<dbReference type="InterPro" id="IPR014729">
    <property type="entry name" value="Rossmann-like_a/b/a_fold"/>
</dbReference>
<dbReference type="Proteomes" id="UP001519343">
    <property type="component" value="Unassembled WGS sequence"/>
</dbReference>
<dbReference type="Gene3D" id="3.40.50.620">
    <property type="entry name" value="HUPs"/>
    <property type="match status" value="1"/>
</dbReference>
<reference evidence="2 3" key="1">
    <citation type="submission" date="2021-03" db="EMBL/GenBank/DDBJ databases">
        <title>Genomic Encyclopedia of Type Strains, Phase IV (KMG-IV): sequencing the most valuable type-strain genomes for metagenomic binning, comparative biology and taxonomic classification.</title>
        <authorList>
            <person name="Goeker M."/>
        </authorList>
    </citation>
    <scope>NUCLEOTIDE SEQUENCE [LARGE SCALE GENOMIC DNA]</scope>
    <source>
        <strain evidence="2 3">DSM 24738</strain>
    </source>
</reference>
<comment type="caution">
    <text evidence="2">The sequence shown here is derived from an EMBL/GenBank/DDBJ whole genome shotgun (WGS) entry which is preliminary data.</text>
</comment>
<feature type="domain" description="Phosphoadenosine phosphosulphate reductase" evidence="1">
    <location>
        <begin position="257"/>
        <end position="439"/>
    </location>
</feature>
<accession>A0ABS4GP74</accession>
<sequence>MVAIPAIMIDEKFELVKEEEEYYQFRDVNTKIAIQEQMKKQTNTTRKIWSYLQKKGFHFHGVVRDYTAIFSNSTHYLVIHHFIEKKPRRELMGERSPYLWGDVLIEDEEFPICLFLYGLERFMGFRSYLPEQVYLDAFEQSMIRKEVDWHLHSPKHKLLVWMESEEVTLLVETYFNHQSLPPYGVKDPLEWPNLELEREFEQYALFDFPSPIENEPPTSFSGITAGEFMGIEEELRKGILEETEKAIDRIFREQNKVVCAWSGGKDSSVILQICTNYLLNHPEYQDKFYIISANTTVENPLIYRHIQSMKKAVVGHLNAAFEKGFSKDRFIIVEPDPDQTYVVNLFGKAYAPPSAQFKHCVRRLKIDPARKVLSSFVQNGENVCQILGVRESESTTRGNSVRNHYGEDEFYGLHDVQGIRTAAPIRQWTATDVATYLVQVQPIWWKEYSNYQLINLYGHAAGQMECPIGAMISNENDAIKGCSGSSARFGCWACTVISEDISLKNLVATYDELGPYYEMRQILKEAQDIRYGGMTGYQRKRTFGVFEPGIGDLTIDIRTILLKHWKRLEIPMAEEDVMMIDTMVKDREIKEGIAISNRFRDALYALLPVHPGVISSMNHPIWDPWGCGVDRFTQEDIEVLTRLGVWNK</sequence>
<dbReference type="Pfam" id="PF01507">
    <property type="entry name" value="PAPS_reduct"/>
    <property type="match status" value="1"/>
</dbReference>
<dbReference type="PANTHER" id="PTHR43196:SF2">
    <property type="entry name" value="PHOSPHOADENOSINE PHOSPHOSULFATE REDUCTASE"/>
    <property type="match status" value="1"/>
</dbReference>
<dbReference type="SUPFAM" id="SSF52402">
    <property type="entry name" value="Adenine nucleotide alpha hydrolases-like"/>
    <property type="match status" value="1"/>
</dbReference>